<dbReference type="EMBL" id="WJBH02000008">
    <property type="protein sequence ID" value="KAI9553873.1"/>
    <property type="molecule type" value="Genomic_DNA"/>
</dbReference>
<dbReference type="AlphaFoldDB" id="A0AAD5PQA1"/>
<feature type="coiled-coil region" evidence="1">
    <location>
        <begin position="28"/>
        <end position="56"/>
    </location>
</feature>
<name>A0AAD5PQA1_9CRUS</name>
<evidence type="ECO:0000313" key="2">
    <source>
        <dbReference type="EMBL" id="KAI9553873.1"/>
    </source>
</evidence>
<protein>
    <submittedName>
        <fullName evidence="2">Uncharacterized protein</fullName>
    </submittedName>
</protein>
<evidence type="ECO:0000313" key="3">
    <source>
        <dbReference type="Proteomes" id="UP000820818"/>
    </source>
</evidence>
<evidence type="ECO:0000256" key="1">
    <source>
        <dbReference type="SAM" id="Coils"/>
    </source>
</evidence>
<reference evidence="2 3" key="1">
    <citation type="submission" date="2022-05" db="EMBL/GenBank/DDBJ databases">
        <title>A multi-omics perspective on studying reproductive biology in Daphnia sinensis.</title>
        <authorList>
            <person name="Jia J."/>
        </authorList>
    </citation>
    <scope>NUCLEOTIDE SEQUENCE [LARGE SCALE GENOMIC DNA]</scope>
    <source>
        <strain evidence="2 3">WSL</strain>
    </source>
</reference>
<keyword evidence="1" id="KW-0175">Coiled coil</keyword>
<organism evidence="2 3">
    <name type="scientific">Daphnia sinensis</name>
    <dbReference type="NCBI Taxonomy" id="1820382"/>
    <lineage>
        <taxon>Eukaryota</taxon>
        <taxon>Metazoa</taxon>
        <taxon>Ecdysozoa</taxon>
        <taxon>Arthropoda</taxon>
        <taxon>Crustacea</taxon>
        <taxon>Branchiopoda</taxon>
        <taxon>Diplostraca</taxon>
        <taxon>Cladocera</taxon>
        <taxon>Anomopoda</taxon>
        <taxon>Daphniidae</taxon>
        <taxon>Daphnia</taxon>
        <taxon>Daphnia similis group</taxon>
    </lineage>
</organism>
<accession>A0AAD5PQA1</accession>
<proteinExistence type="predicted"/>
<dbReference type="Proteomes" id="UP000820818">
    <property type="component" value="Linkage Group LG8"/>
</dbReference>
<gene>
    <name evidence="2" type="ORF">GHT06_019143</name>
</gene>
<keyword evidence="3" id="KW-1185">Reference proteome</keyword>
<sequence length="159" mass="18537">MEKVDCLFFGFFPSQNANDWEDFTAHVHKNLLDECADGMKQKEELEQSEADDIQQEPVEHLHILYANFYAERILCEYELHPKVYHIHYVEMSEEFLSDIAQKDLNDDTFTFQYSPATDTAPIMTEVPNHPHESLSSTKPNVGEIFENEEITIPPNERDV</sequence>
<comment type="caution">
    <text evidence="2">The sequence shown here is derived from an EMBL/GenBank/DDBJ whole genome shotgun (WGS) entry which is preliminary data.</text>
</comment>